<dbReference type="Gene3D" id="3.40.50.800">
    <property type="entry name" value="Anticodon-binding domain"/>
    <property type="match status" value="1"/>
</dbReference>
<dbReference type="GO" id="GO:0006427">
    <property type="term" value="P:histidyl-tRNA aminoacylation"/>
    <property type="evidence" value="ECO:0007669"/>
    <property type="project" value="TreeGrafter"/>
</dbReference>
<dbReference type="InterPro" id="IPR036621">
    <property type="entry name" value="Anticodon-bd_dom_sf"/>
</dbReference>
<dbReference type="GO" id="GO:0005737">
    <property type="term" value="C:cytoplasm"/>
    <property type="evidence" value="ECO:0007669"/>
    <property type="project" value="InterPro"/>
</dbReference>
<evidence type="ECO:0000313" key="8">
    <source>
        <dbReference type="EMBL" id="CAD8973446.1"/>
    </source>
</evidence>
<gene>
    <name evidence="8" type="ORF">HAND00432_LOCUS24447</name>
</gene>
<feature type="domain" description="Class II Histidinyl-tRNA synthetase (HisRS)-like catalytic core" evidence="7">
    <location>
        <begin position="4"/>
        <end position="154"/>
    </location>
</feature>
<sequence>MGGIMKAKGISDEQFAAVCVIVDKLDKIGADAVIEEMVSKCSVPAPVARSIINTMSARSIKELEDQCAGLSLGPDAQASVDELKSLFDMAKSYGYADYLIFDASVVRGLAYYTGVVFECFDRSGELRAICGGGRYDRLLSLYGAQTEIPCVGFGFGDCVIMELLELKGLVPPLNRQADFLVAPFNQSMVGNAMSVAAALRASGASVDFQGEPKKKIGQTFDYANRIGADFIALVAPGEWEQGLVRIKNLRSENKDANQKDIPMADLPKWRELTWE</sequence>
<evidence type="ECO:0000256" key="2">
    <source>
        <dbReference type="ARBA" id="ARBA00012815"/>
    </source>
</evidence>
<dbReference type="EC" id="6.1.1.21" evidence="2"/>
<dbReference type="Pfam" id="PF03129">
    <property type="entry name" value="HGTP_anticodon"/>
    <property type="match status" value="1"/>
</dbReference>
<dbReference type="EMBL" id="HBFX01040608">
    <property type="protein sequence ID" value="CAD8973446.1"/>
    <property type="molecule type" value="Transcribed_RNA"/>
</dbReference>
<evidence type="ECO:0000256" key="5">
    <source>
        <dbReference type="ARBA" id="ARBA00047639"/>
    </source>
</evidence>
<accession>A0A6U5A8K6</accession>
<dbReference type="Gene3D" id="3.30.930.10">
    <property type="entry name" value="Bira Bifunctional Protein, Domain 2"/>
    <property type="match status" value="1"/>
</dbReference>
<keyword evidence="3" id="KW-0547">Nucleotide-binding</keyword>
<dbReference type="SUPFAM" id="SSF55681">
    <property type="entry name" value="Class II aaRS and biotin synthetases"/>
    <property type="match status" value="1"/>
</dbReference>
<dbReference type="InterPro" id="IPR041715">
    <property type="entry name" value="HisRS-like_core"/>
</dbReference>
<dbReference type="InterPro" id="IPR004516">
    <property type="entry name" value="HisRS/HisZ"/>
</dbReference>
<dbReference type="PANTHER" id="PTHR43707:SF1">
    <property type="entry name" value="HISTIDINE--TRNA LIGASE, MITOCHONDRIAL-RELATED"/>
    <property type="match status" value="1"/>
</dbReference>
<dbReference type="PANTHER" id="PTHR43707">
    <property type="entry name" value="HISTIDYL-TRNA SYNTHETASE"/>
    <property type="match status" value="1"/>
</dbReference>
<organism evidence="8">
    <name type="scientific">Hemiselmis andersenii</name>
    <name type="common">Cryptophyte alga</name>
    <dbReference type="NCBI Taxonomy" id="464988"/>
    <lineage>
        <taxon>Eukaryota</taxon>
        <taxon>Cryptophyceae</taxon>
        <taxon>Cryptomonadales</taxon>
        <taxon>Hemiselmidaceae</taxon>
        <taxon>Hemiselmis</taxon>
    </lineage>
</organism>
<proteinExistence type="inferred from homology"/>
<evidence type="ECO:0000256" key="4">
    <source>
        <dbReference type="ARBA" id="ARBA00030619"/>
    </source>
</evidence>
<feature type="domain" description="Anticodon-binding" evidence="6">
    <location>
        <begin position="179"/>
        <end position="268"/>
    </location>
</feature>
<dbReference type="GO" id="GO:0000166">
    <property type="term" value="F:nucleotide binding"/>
    <property type="evidence" value="ECO:0007669"/>
    <property type="project" value="UniProtKB-KW"/>
</dbReference>
<dbReference type="SUPFAM" id="SSF52954">
    <property type="entry name" value="Class II aaRS ABD-related"/>
    <property type="match status" value="1"/>
</dbReference>
<dbReference type="InterPro" id="IPR045864">
    <property type="entry name" value="aa-tRNA-synth_II/BPL/LPL"/>
</dbReference>
<dbReference type="Pfam" id="PF13393">
    <property type="entry name" value="tRNA-synt_His"/>
    <property type="match status" value="1"/>
</dbReference>
<protein>
    <recommendedName>
        <fullName evidence="2">histidine--tRNA ligase</fullName>
        <ecNumber evidence="2">6.1.1.21</ecNumber>
    </recommendedName>
    <alternativeName>
        <fullName evidence="4">Histidyl-tRNA synthetase</fullName>
    </alternativeName>
</protein>
<dbReference type="InterPro" id="IPR004154">
    <property type="entry name" value="Anticodon-bd"/>
</dbReference>
<dbReference type="GO" id="GO:0004821">
    <property type="term" value="F:histidine-tRNA ligase activity"/>
    <property type="evidence" value="ECO:0007669"/>
    <property type="project" value="UniProtKB-EC"/>
</dbReference>
<evidence type="ECO:0000256" key="1">
    <source>
        <dbReference type="ARBA" id="ARBA00008226"/>
    </source>
</evidence>
<name>A0A6U5A8K6_HEMAN</name>
<evidence type="ECO:0000259" key="6">
    <source>
        <dbReference type="Pfam" id="PF03129"/>
    </source>
</evidence>
<comment type="similarity">
    <text evidence="1">Belongs to the class-II aminoacyl-tRNA synthetase family.</text>
</comment>
<evidence type="ECO:0000256" key="3">
    <source>
        <dbReference type="ARBA" id="ARBA00022741"/>
    </source>
</evidence>
<comment type="catalytic activity">
    <reaction evidence="5">
        <text>tRNA(His) + L-histidine + ATP = L-histidyl-tRNA(His) + AMP + diphosphate + H(+)</text>
        <dbReference type="Rhea" id="RHEA:17313"/>
        <dbReference type="Rhea" id="RHEA-COMP:9665"/>
        <dbReference type="Rhea" id="RHEA-COMP:9689"/>
        <dbReference type="ChEBI" id="CHEBI:15378"/>
        <dbReference type="ChEBI" id="CHEBI:30616"/>
        <dbReference type="ChEBI" id="CHEBI:33019"/>
        <dbReference type="ChEBI" id="CHEBI:57595"/>
        <dbReference type="ChEBI" id="CHEBI:78442"/>
        <dbReference type="ChEBI" id="CHEBI:78527"/>
        <dbReference type="ChEBI" id="CHEBI:456215"/>
        <dbReference type="EC" id="6.1.1.21"/>
    </reaction>
</comment>
<evidence type="ECO:0000259" key="7">
    <source>
        <dbReference type="Pfam" id="PF13393"/>
    </source>
</evidence>
<dbReference type="AlphaFoldDB" id="A0A6U5A8K6"/>
<reference evidence="8" key="1">
    <citation type="submission" date="2021-01" db="EMBL/GenBank/DDBJ databases">
        <authorList>
            <person name="Corre E."/>
            <person name="Pelletier E."/>
            <person name="Niang G."/>
            <person name="Scheremetjew M."/>
            <person name="Finn R."/>
            <person name="Kale V."/>
            <person name="Holt S."/>
            <person name="Cochrane G."/>
            <person name="Meng A."/>
            <person name="Brown T."/>
            <person name="Cohen L."/>
        </authorList>
    </citation>
    <scope>NUCLEOTIDE SEQUENCE</scope>
    <source>
        <strain evidence="8">CCMP644</strain>
    </source>
</reference>